<evidence type="ECO:0000313" key="5">
    <source>
        <dbReference type="Proteomes" id="UP001283361"/>
    </source>
</evidence>
<feature type="transmembrane region" description="Helical" evidence="2">
    <location>
        <begin position="150"/>
        <end position="175"/>
    </location>
</feature>
<dbReference type="Pfam" id="PF02932">
    <property type="entry name" value="Neur_chan_memb"/>
    <property type="match status" value="1"/>
</dbReference>
<comment type="caution">
    <text evidence="4">The sequence shown here is derived from an EMBL/GenBank/DDBJ whole genome shotgun (WGS) entry which is preliminary data.</text>
</comment>
<dbReference type="SUPFAM" id="SSF90112">
    <property type="entry name" value="Neurotransmitter-gated ion-channel transmembrane pore"/>
    <property type="match status" value="1"/>
</dbReference>
<keyword evidence="2" id="KW-1133">Transmembrane helix</keyword>
<organism evidence="4 5">
    <name type="scientific">Elysia crispata</name>
    <name type="common">lettuce slug</name>
    <dbReference type="NCBI Taxonomy" id="231223"/>
    <lineage>
        <taxon>Eukaryota</taxon>
        <taxon>Metazoa</taxon>
        <taxon>Spiralia</taxon>
        <taxon>Lophotrochozoa</taxon>
        <taxon>Mollusca</taxon>
        <taxon>Gastropoda</taxon>
        <taxon>Heterobranchia</taxon>
        <taxon>Euthyneura</taxon>
        <taxon>Panpulmonata</taxon>
        <taxon>Sacoglossa</taxon>
        <taxon>Placobranchoidea</taxon>
        <taxon>Plakobranchidae</taxon>
        <taxon>Elysia</taxon>
    </lineage>
</organism>
<proteinExistence type="predicted"/>
<dbReference type="GO" id="GO:0006811">
    <property type="term" value="P:monoatomic ion transport"/>
    <property type="evidence" value="ECO:0007669"/>
    <property type="project" value="InterPro"/>
</dbReference>
<feature type="non-terminal residue" evidence="4">
    <location>
        <position position="1"/>
    </location>
</feature>
<keyword evidence="5" id="KW-1185">Reference proteome</keyword>
<gene>
    <name evidence="4" type="ORF">RRG08_038753</name>
</gene>
<evidence type="ECO:0000259" key="3">
    <source>
        <dbReference type="Pfam" id="PF02932"/>
    </source>
</evidence>
<dbReference type="EMBL" id="JAWDGP010001585">
    <property type="protein sequence ID" value="KAK3790056.1"/>
    <property type="molecule type" value="Genomic_DNA"/>
</dbReference>
<dbReference type="Proteomes" id="UP001283361">
    <property type="component" value="Unassembled WGS sequence"/>
</dbReference>
<accession>A0AAE1AMW5</accession>
<sequence>TSILAVYLTALLGITAVSTVLSVFILKLHHRSPTDKVGKRIQKIILFLKKITFSLSKEDEHFFKNTVTPSPEADSFSPYQAATERLSKQNPGEEGDISQDKQDGNHLDVMGRRRSRAATPSHVVMDRRLSSPPVYHAPMTWQDVAQTIDWFLFLFFTIFSVLLTAIIVAILTIGADNNAPSLTLQQSD</sequence>
<reference evidence="4" key="1">
    <citation type="journal article" date="2023" name="G3 (Bethesda)">
        <title>A reference genome for the long-term kleptoplast-retaining sea slug Elysia crispata morphotype clarki.</title>
        <authorList>
            <person name="Eastman K.E."/>
            <person name="Pendleton A.L."/>
            <person name="Shaikh M.A."/>
            <person name="Suttiyut T."/>
            <person name="Ogas R."/>
            <person name="Tomko P."/>
            <person name="Gavelis G."/>
            <person name="Widhalm J.R."/>
            <person name="Wisecaver J.H."/>
        </authorList>
    </citation>
    <scope>NUCLEOTIDE SEQUENCE</scope>
    <source>
        <strain evidence="4">ECLA1</strain>
    </source>
</reference>
<name>A0AAE1AMW5_9GAST</name>
<dbReference type="InterPro" id="IPR036719">
    <property type="entry name" value="Neuro-gated_channel_TM_sf"/>
</dbReference>
<feature type="region of interest" description="Disordered" evidence="1">
    <location>
        <begin position="82"/>
        <end position="123"/>
    </location>
</feature>
<feature type="transmembrane region" description="Helical" evidence="2">
    <location>
        <begin position="6"/>
        <end position="26"/>
    </location>
</feature>
<keyword evidence="2" id="KW-0472">Membrane</keyword>
<feature type="domain" description="Neurotransmitter-gated ion-channel transmembrane" evidence="3">
    <location>
        <begin position="3"/>
        <end position="167"/>
    </location>
</feature>
<keyword evidence="2" id="KW-0812">Transmembrane</keyword>
<evidence type="ECO:0000256" key="1">
    <source>
        <dbReference type="SAM" id="MobiDB-lite"/>
    </source>
</evidence>
<dbReference type="InterPro" id="IPR006029">
    <property type="entry name" value="Neurotrans-gated_channel_TM"/>
</dbReference>
<evidence type="ECO:0000256" key="2">
    <source>
        <dbReference type="SAM" id="Phobius"/>
    </source>
</evidence>
<dbReference type="AlphaFoldDB" id="A0AAE1AMW5"/>
<dbReference type="GO" id="GO:0016020">
    <property type="term" value="C:membrane"/>
    <property type="evidence" value="ECO:0007669"/>
    <property type="project" value="InterPro"/>
</dbReference>
<protein>
    <recommendedName>
        <fullName evidence="3">Neurotransmitter-gated ion-channel transmembrane domain-containing protein</fullName>
    </recommendedName>
</protein>
<evidence type="ECO:0000313" key="4">
    <source>
        <dbReference type="EMBL" id="KAK3790056.1"/>
    </source>
</evidence>
<feature type="compositionally biased region" description="Basic and acidic residues" evidence="1">
    <location>
        <begin position="98"/>
        <end position="111"/>
    </location>
</feature>